<reference evidence="3" key="1">
    <citation type="submission" date="2022-05" db="EMBL/GenBank/DDBJ databases">
        <title>Comparative genomics of Staphylococcus equorum isolates.</title>
        <authorList>
            <person name="Luelf R.H."/>
        </authorList>
    </citation>
    <scope>NUCLEOTIDE SEQUENCE</scope>
    <source>
        <strain evidence="3">TMW 2.2497</strain>
    </source>
</reference>
<keyword evidence="4" id="KW-1185">Reference proteome</keyword>
<evidence type="ECO:0000313" key="3">
    <source>
        <dbReference type="EMBL" id="MDG0847301.1"/>
    </source>
</evidence>
<name>A0A9X4QZ98_9STAP</name>
<evidence type="ECO:0000313" key="4">
    <source>
        <dbReference type="Proteomes" id="UP001152422"/>
    </source>
</evidence>
<dbReference type="EMBL" id="JAMBQA010000012">
    <property type="protein sequence ID" value="MDG0847301.1"/>
    <property type="molecule type" value="Genomic_DNA"/>
</dbReference>
<dbReference type="AlphaFoldDB" id="A0A9X4QZ98"/>
<sequence>MNKHDLLNDFEQQGHPNKKGLRQMMVENDNYEPKPTSKKRNLFFSFIIFLLLVIFSLIFLFI</sequence>
<dbReference type="Proteomes" id="UP001152422">
    <property type="component" value="Unassembled WGS sequence"/>
</dbReference>
<evidence type="ECO:0000256" key="2">
    <source>
        <dbReference type="SAM" id="Phobius"/>
    </source>
</evidence>
<accession>A0A9X4QZ98</accession>
<evidence type="ECO:0000256" key="1">
    <source>
        <dbReference type="SAM" id="MobiDB-lite"/>
    </source>
</evidence>
<protein>
    <submittedName>
        <fullName evidence="3">Uncharacterized protein</fullName>
    </submittedName>
</protein>
<gene>
    <name evidence="3" type="ORF">M4L89_13810</name>
</gene>
<keyword evidence="2" id="KW-1133">Transmembrane helix</keyword>
<keyword evidence="2" id="KW-0812">Transmembrane</keyword>
<dbReference type="GeneID" id="69846497"/>
<feature type="region of interest" description="Disordered" evidence="1">
    <location>
        <begin position="1"/>
        <end position="21"/>
    </location>
</feature>
<dbReference type="RefSeq" id="WP_002512176.1">
    <property type="nucleotide sequence ID" value="NZ_CP013980.1"/>
</dbReference>
<feature type="transmembrane region" description="Helical" evidence="2">
    <location>
        <begin position="42"/>
        <end position="61"/>
    </location>
</feature>
<organism evidence="3 4">
    <name type="scientific">Staphylococcus equorum</name>
    <dbReference type="NCBI Taxonomy" id="246432"/>
    <lineage>
        <taxon>Bacteria</taxon>
        <taxon>Bacillati</taxon>
        <taxon>Bacillota</taxon>
        <taxon>Bacilli</taxon>
        <taxon>Bacillales</taxon>
        <taxon>Staphylococcaceae</taxon>
        <taxon>Staphylococcus</taxon>
    </lineage>
</organism>
<comment type="caution">
    <text evidence="3">The sequence shown here is derived from an EMBL/GenBank/DDBJ whole genome shotgun (WGS) entry which is preliminary data.</text>
</comment>
<keyword evidence="2" id="KW-0472">Membrane</keyword>
<proteinExistence type="predicted"/>